<evidence type="ECO:0000313" key="2">
    <source>
        <dbReference type="EMBL" id="OGZ67025.1"/>
    </source>
</evidence>
<sequence length="207" mass="24297">MKFFFPKQSTLFDFLKEIEQEHKEMVSLLVEFGNNFNNFESYSKRANEIEHRADQKTHAAIDWLNKTFITPIDREDIYLLLHKLDDIVDLTENAIHNIDIYGVTQKTNTIEEFISVIDQTSSYLSQLVDSLHEIKYTPQFKKTILKIHELEDKADVIFARALNALFKNEKDPILLIKYKDIYEDLENIMDKYKRVSDIIGSIAVKSS</sequence>
<dbReference type="Gene3D" id="1.20.58.220">
    <property type="entry name" value="Phosphate transport system protein phou homolog 2, domain 2"/>
    <property type="match status" value="1"/>
</dbReference>
<organism evidence="2 3">
    <name type="scientific">Candidatus Staskawiczbacteria bacterium RIFCSPHIGHO2_02_FULL_34_9</name>
    <dbReference type="NCBI Taxonomy" id="1802206"/>
    <lineage>
        <taxon>Bacteria</taxon>
        <taxon>Candidatus Staskawicziibacteriota</taxon>
    </lineage>
</organism>
<comment type="caution">
    <text evidence="2">The sequence shown here is derived from an EMBL/GenBank/DDBJ whole genome shotgun (WGS) entry which is preliminary data.</text>
</comment>
<dbReference type="InterPro" id="IPR018445">
    <property type="entry name" value="Put_Phosphate_transp_reg"/>
</dbReference>
<accession>A0A1G2HX24</accession>
<evidence type="ECO:0000256" key="1">
    <source>
        <dbReference type="ARBA" id="ARBA00008591"/>
    </source>
</evidence>
<dbReference type="Proteomes" id="UP000176421">
    <property type="component" value="Unassembled WGS sequence"/>
</dbReference>
<dbReference type="EMBL" id="MHOS01000047">
    <property type="protein sequence ID" value="OGZ67025.1"/>
    <property type="molecule type" value="Genomic_DNA"/>
</dbReference>
<reference evidence="2 3" key="1">
    <citation type="journal article" date="2016" name="Nat. Commun.">
        <title>Thousands of microbial genomes shed light on interconnected biogeochemical processes in an aquifer system.</title>
        <authorList>
            <person name="Anantharaman K."/>
            <person name="Brown C.T."/>
            <person name="Hug L.A."/>
            <person name="Sharon I."/>
            <person name="Castelle C.J."/>
            <person name="Probst A.J."/>
            <person name="Thomas B.C."/>
            <person name="Singh A."/>
            <person name="Wilkins M.J."/>
            <person name="Karaoz U."/>
            <person name="Brodie E.L."/>
            <person name="Williams K.H."/>
            <person name="Hubbard S.S."/>
            <person name="Banfield J.F."/>
        </authorList>
    </citation>
    <scope>NUCLEOTIDE SEQUENCE [LARGE SCALE GENOMIC DNA]</scope>
</reference>
<evidence type="ECO:0000313" key="3">
    <source>
        <dbReference type="Proteomes" id="UP000176421"/>
    </source>
</evidence>
<name>A0A1G2HX24_9BACT</name>
<dbReference type="PANTHER" id="PTHR37298:SF1">
    <property type="entry name" value="UPF0111 PROTEIN YKAA"/>
    <property type="match status" value="1"/>
</dbReference>
<dbReference type="InterPro" id="IPR038078">
    <property type="entry name" value="PhoU-like_sf"/>
</dbReference>
<dbReference type="Pfam" id="PF01865">
    <property type="entry name" value="PhoU_div"/>
    <property type="match status" value="1"/>
</dbReference>
<protein>
    <recommendedName>
        <fullName evidence="4">Phosphate transport regulator</fullName>
    </recommendedName>
</protein>
<dbReference type="PANTHER" id="PTHR37298">
    <property type="entry name" value="UPF0111 PROTEIN YKAA"/>
    <property type="match status" value="1"/>
</dbReference>
<gene>
    <name evidence="2" type="ORF">A3D35_03505</name>
</gene>
<evidence type="ECO:0008006" key="4">
    <source>
        <dbReference type="Google" id="ProtNLM"/>
    </source>
</evidence>
<comment type="similarity">
    <text evidence="1">Belongs to the UPF0111 family.</text>
</comment>
<dbReference type="AlphaFoldDB" id="A0A1G2HX24"/>
<dbReference type="InterPro" id="IPR052912">
    <property type="entry name" value="UPF0111_domain"/>
</dbReference>
<proteinExistence type="inferred from homology"/>